<evidence type="ECO:0000256" key="5">
    <source>
        <dbReference type="ARBA" id="ARBA00022777"/>
    </source>
</evidence>
<feature type="domain" description="Histidine kinase" evidence="6">
    <location>
        <begin position="536"/>
        <end position="764"/>
    </location>
</feature>
<gene>
    <name evidence="7" type="ORF">GCM10023187_07450</name>
</gene>
<dbReference type="Gene3D" id="3.30.565.10">
    <property type="entry name" value="Histidine kinase-like ATPase, C-terminal domain"/>
    <property type="match status" value="1"/>
</dbReference>
<dbReference type="InterPro" id="IPR000014">
    <property type="entry name" value="PAS"/>
</dbReference>
<dbReference type="RefSeq" id="WP_345264085.1">
    <property type="nucleotide sequence ID" value="NZ_BAABHB010000001.1"/>
</dbReference>
<dbReference type="Pfam" id="PF02518">
    <property type="entry name" value="HATPase_c"/>
    <property type="match status" value="1"/>
</dbReference>
<dbReference type="InterPro" id="IPR035965">
    <property type="entry name" value="PAS-like_dom_sf"/>
</dbReference>
<dbReference type="Pfam" id="PF08448">
    <property type="entry name" value="PAS_4"/>
    <property type="match status" value="2"/>
</dbReference>
<name>A0ABP8JY31_9BACT</name>
<dbReference type="Gene3D" id="1.10.287.130">
    <property type="match status" value="1"/>
</dbReference>
<accession>A0ABP8JY31</accession>
<dbReference type="EC" id="2.7.13.3" evidence="2"/>
<dbReference type="Pfam" id="PF00512">
    <property type="entry name" value="HisKA"/>
    <property type="match status" value="1"/>
</dbReference>
<dbReference type="InterPro" id="IPR005467">
    <property type="entry name" value="His_kinase_dom"/>
</dbReference>
<sequence length="764" mass="84952">MASLPETYLPIGIVGLLNQAPFGTLIFTGSDPSGTLAAYKLTFANQTAAWLLGKPVDSLPGLLLRDIVPSAIDLSRHNLLRSQYVGQPVHFVWLNQDESSLKTRWLEASFSEIEQGIAMYLRDVTDQHPVRSSSRTEVELLRAVINNSLNGLMHCEAIRNEAGSIVDFRINIHNQSMTGLTGVPGSTARVNTFTALDPYVISSGLLAGYSRVADTGEPLRVSYYYEPIDRWLDVSAAKLDDGIVVSLVDITMARQAVREKKQNAEWLAKLYNSSINGIVILRAVRNEQGQIIDLVYQQINRVAERILGYTADFIIGRQILEMFPAVKTTGVFDQYVHTIETGEHKRVELHYPFDGLQVWFDLSFQKLEDGIVISFLDITPIKQASVRLAQQAQLLNSILDGSLSAILWLTAIRNEAGAVEDFRIETANQAASQLLKTPLDGLIQQRVLPLFPGVFSAGLFDRFRRVLEINQAERFEQAYQADGLNGWYDASVTKLDDGVVLTIQEITDKKLAQLQLEESVQRLKRSNENLEQFAYVASHDLKEPLRKISAFGDVLQNQFGHELSSQGQDLIRRMQQAADRMNALIRDLLSYSRLATQPKSFDLVNLQDVVQDVLTDLEQVIREKEADIHVADLPTVVGDRSQLGQLFQNLLSNALKFVAAGTIPRIQITCETAAGEGLPTGAALSTGERYWKIAVTDNGIGFDPKYADRIFEVFQRLHGRGHYEGTGVGLAISRKAAENHQGTITVDSRPGHGTTFYVYLPQGQ</sequence>
<evidence type="ECO:0000256" key="3">
    <source>
        <dbReference type="ARBA" id="ARBA00022553"/>
    </source>
</evidence>
<dbReference type="PROSITE" id="PS50109">
    <property type="entry name" value="HIS_KIN"/>
    <property type="match status" value="1"/>
</dbReference>
<evidence type="ECO:0000256" key="4">
    <source>
        <dbReference type="ARBA" id="ARBA00022679"/>
    </source>
</evidence>
<keyword evidence="8" id="KW-1185">Reference proteome</keyword>
<evidence type="ECO:0000313" key="8">
    <source>
        <dbReference type="Proteomes" id="UP001500936"/>
    </source>
</evidence>
<dbReference type="Proteomes" id="UP001500936">
    <property type="component" value="Unassembled WGS sequence"/>
</dbReference>
<dbReference type="SUPFAM" id="SSF47384">
    <property type="entry name" value="Homodimeric domain of signal transducing histidine kinase"/>
    <property type="match status" value="1"/>
</dbReference>
<reference evidence="8" key="1">
    <citation type="journal article" date="2019" name="Int. J. Syst. Evol. Microbiol.">
        <title>The Global Catalogue of Microorganisms (GCM) 10K type strain sequencing project: providing services to taxonomists for standard genome sequencing and annotation.</title>
        <authorList>
            <consortium name="The Broad Institute Genomics Platform"/>
            <consortium name="The Broad Institute Genome Sequencing Center for Infectious Disease"/>
            <person name="Wu L."/>
            <person name="Ma J."/>
        </authorList>
    </citation>
    <scope>NUCLEOTIDE SEQUENCE [LARGE SCALE GENOMIC DNA]</scope>
    <source>
        <strain evidence="8">JCM 17925</strain>
    </source>
</reference>
<dbReference type="InterPro" id="IPR013656">
    <property type="entry name" value="PAS_4"/>
</dbReference>
<evidence type="ECO:0000313" key="7">
    <source>
        <dbReference type="EMBL" id="GAA4397697.1"/>
    </source>
</evidence>
<dbReference type="PANTHER" id="PTHR43304:SF1">
    <property type="entry name" value="PAC DOMAIN-CONTAINING PROTEIN"/>
    <property type="match status" value="1"/>
</dbReference>
<dbReference type="SUPFAM" id="SSF55785">
    <property type="entry name" value="PYP-like sensor domain (PAS domain)"/>
    <property type="match status" value="2"/>
</dbReference>
<dbReference type="PRINTS" id="PR00344">
    <property type="entry name" value="BCTRLSENSOR"/>
</dbReference>
<evidence type="ECO:0000256" key="2">
    <source>
        <dbReference type="ARBA" id="ARBA00012438"/>
    </source>
</evidence>
<dbReference type="InterPro" id="IPR004358">
    <property type="entry name" value="Sig_transdc_His_kin-like_C"/>
</dbReference>
<dbReference type="CDD" id="cd00082">
    <property type="entry name" value="HisKA"/>
    <property type="match status" value="1"/>
</dbReference>
<dbReference type="InterPro" id="IPR052162">
    <property type="entry name" value="Sensor_kinase/Photoreceptor"/>
</dbReference>
<keyword evidence="5" id="KW-0418">Kinase</keyword>
<dbReference type="InterPro" id="IPR003594">
    <property type="entry name" value="HATPase_dom"/>
</dbReference>
<keyword evidence="4" id="KW-0808">Transferase</keyword>
<dbReference type="InterPro" id="IPR036097">
    <property type="entry name" value="HisK_dim/P_sf"/>
</dbReference>
<dbReference type="PANTHER" id="PTHR43304">
    <property type="entry name" value="PHYTOCHROME-LIKE PROTEIN CPH1"/>
    <property type="match status" value="1"/>
</dbReference>
<dbReference type="Gene3D" id="3.30.450.20">
    <property type="entry name" value="PAS domain"/>
    <property type="match status" value="4"/>
</dbReference>
<organism evidence="7 8">
    <name type="scientific">Nibrella viscosa</name>
    <dbReference type="NCBI Taxonomy" id="1084524"/>
    <lineage>
        <taxon>Bacteria</taxon>
        <taxon>Pseudomonadati</taxon>
        <taxon>Bacteroidota</taxon>
        <taxon>Cytophagia</taxon>
        <taxon>Cytophagales</taxon>
        <taxon>Spirosomataceae</taxon>
        <taxon>Nibrella</taxon>
    </lineage>
</organism>
<dbReference type="EMBL" id="BAABHB010000001">
    <property type="protein sequence ID" value="GAA4397697.1"/>
    <property type="molecule type" value="Genomic_DNA"/>
</dbReference>
<dbReference type="NCBIfam" id="TIGR00229">
    <property type="entry name" value="sensory_box"/>
    <property type="match status" value="1"/>
</dbReference>
<evidence type="ECO:0000256" key="1">
    <source>
        <dbReference type="ARBA" id="ARBA00000085"/>
    </source>
</evidence>
<dbReference type="CDD" id="cd00130">
    <property type="entry name" value="PAS"/>
    <property type="match status" value="1"/>
</dbReference>
<dbReference type="InterPro" id="IPR003661">
    <property type="entry name" value="HisK_dim/P_dom"/>
</dbReference>
<dbReference type="SUPFAM" id="SSF55874">
    <property type="entry name" value="ATPase domain of HSP90 chaperone/DNA topoisomerase II/histidine kinase"/>
    <property type="match status" value="1"/>
</dbReference>
<dbReference type="SMART" id="SM00387">
    <property type="entry name" value="HATPase_c"/>
    <property type="match status" value="1"/>
</dbReference>
<dbReference type="SMART" id="SM00388">
    <property type="entry name" value="HisKA"/>
    <property type="match status" value="1"/>
</dbReference>
<comment type="catalytic activity">
    <reaction evidence="1">
        <text>ATP + protein L-histidine = ADP + protein N-phospho-L-histidine.</text>
        <dbReference type="EC" id="2.7.13.3"/>
    </reaction>
</comment>
<evidence type="ECO:0000259" key="6">
    <source>
        <dbReference type="PROSITE" id="PS50109"/>
    </source>
</evidence>
<keyword evidence="3" id="KW-0597">Phosphoprotein</keyword>
<protein>
    <recommendedName>
        <fullName evidence="2">histidine kinase</fullName>
        <ecNumber evidence="2">2.7.13.3</ecNumber>
    </recommendedName>
</protein>
<dbReference type="InterPro" id="IPR036890">
    <property type="entry name" value="HATPase_C_sf"/>
</dbReference>
<proteinExistence type="predicted"/>
<comment type="caution">
    <text evidence="7">The sequence shown here is derived from an EMBL/GenBank/DDBJ whole genome shotgun (WGS) entry which is preliminary data.</text>
</comment>